<gene>
    <name evidence="2" type="ORF">F443_08128</name>
</gene>
<evidence type="ECO:0000256" key="1">
    <source>
        <dbReference type="SAM" id="Phobius"/>
    </source>
</evidence>
<feature type="transmembrane region" description="Helical" evidence="1">
    <location>
        <begin position="6"/>
        <end position="29"/>
    </location>
</feature>
<keyword evidence="3" id="KW-1185">Reference proteome</keyword>
<keyword evidence="1" id="KW-0472">Membrane</keyword>
<evidence type="ECO:0000313" key="3">
    <source>
        <dbReference type="Proteomes" id="UP000018721"/>
    </source>
</evidence>
<organism evidence="2 3">
    <name type="scientific">Phytophthora nicotianae P1569</name>
    <dbReference type="NCBI Taxonomy" id="1317065"/>
    <lineage>
        <taxon>Eukaryota</taxon>
        <taxon>Sar</taxon>
        <taxon>Stramenopiles</taxon>
        <taxon>Oomycota</taxon>
        <taxon>Peronosporomycetes</taxon>
        <taxon>Peronosporales</taxon>
        <taxon>Peronosporaceae</taxon>
        <taxon>Phytophthora</taxon>
    </lineage>
</organism>
<accession>V9F877</accession>
<keyword evidence="1" id="KW-1133">Transmembrane helix</keyword>
<dbReference type="AlphaFoldDB" id="V9F877"/>
<dbReference type="EMBL" id="ANIZ01001408">
    <property type="protein sequence ID" value="ETI47695.1"/>
    <property type="molecule type" value="Genomic_DNA"/>
</dbReference>
<evidence type="ECO:0000313" key="2">
    <source>
        <dbReference type="EMBL" id="ETI47695.1"/>
    </source>
</evidence>
<name>V9F877_PHYNI</name>
<proteinExistence type="predicted"/>
<sequence>MRFGAWLVTSLELVLVFAKILSMSFSASLKKLKTRPRKHFWPSDCTTRFMMLTDVYALQLKCPSVLKKLWALFRPDTSIAVITNGWAR</sequence>
<comment type="caution">
    <text evidence="2">The sequence shown here is derived from an EMBL/GenBank/DDBJ whole genome shotgun (WGS) entry which is preliminary data.</text>
</comment>
<reference evidence="2 3" key="1">
    <citation type="submission" date="2013-11" db="EMBL/GenBank/DDBJ databases">
        <title>The Genome Sequence of Phytophthora parasitica P1569.</title>
        <authorList>
            <consortium name="The Broad Institute Genomics Platform"/>
            <person name="Russ C."/>
            <person name="Tyler B."/>
            <person name="Panabieres F."/>
            <person name="Shan W."/>
            <person name="Tripathy S."/>
            <person name="Grunwald N."/>
            <person name="Machado M."/>
            <person name="Johnson C.S."/>
            <person name="Arredondo F."/>
            <person name="Hong C."/>
            <person name="Coffey M."/>
            <person name="Young S.K."/>
            <person name="Zeng Q."/>
            <person name="Gargeya S."/>
            <person name="Fitzgerald M."/>
            <person name="Abouelleil A."/>
            <person name="Alvarado L."/>
            <person name="Chapman S.B."/>
            <person name="Gainer-Dewar J."/>
            <person name="Goldberg J."/>
            <person name="Griggs A."/>
            <person name="Gujja S."/>
            <person name="Hansen M."/>
            <person name="Howarth C."/>
            <person name="Imamovic A."/>
            <person name="Ireland A."/>
            <person name="Larimer J."/>
            <person name="McCowan C."/>
            <person name="Murphy C."/>
            <person name="Pearson M."/>
            <person name="Poon T.W."/>
            <person name="Priest M."/>
            <person name="Roberts A."/>
            <person name="Saif S."/>
            <person name="Shea T."/>
            <person name="Sykes S."/>
            <person name="Wortman J."/>
            <person name="Nusbaum C."/>
            <person name="Birren B."/>
        </authorList>
    </citation>
    <scope>NUCLEOTIDE SEQUENCE [LARGE SCALE GENOMIC DNA]</scope>
    <source>
        <strain evidence="2 3">P1569</strain>
    </source>
</reference>
<keyword evidence="1" id="KW-0812">Transmembrane</keyword>
<dbReference type="HOGENOM" id="CLU_2473842_0_0_1"/>
<protein>
    <submittedName>
        <fullName evidence="2">Uncharacterized protein</fullName>
    </submittedName>
</protein>
<dbReference type="Proteomes" id="UP000018721">
    <property type="component" value="Unassembled WGS sequence"/>
</dbReference>